<dbReference type="GO" id="GO:0003676">
    <property type="term" value="F:nucleic acid binding"/>
    <property type="evidence" value="ECO:0007669"/>
    <property type="project" value="InterPro"/>
</dbReference>
<dbReference type="PANTHER" id="PTHR12801">
    <property type="entry name" value="RNA EXONUCLEASE REXO1 / RECO3 FAMILY MEMBER-RELATED"/>
    <property type="match status" value="1"/>
</dbReference>
<evidence type="ECO:0000256" key="10">
    <source>
        <dbReference type="SAM" id="MobiDB-lite"/>
    </source>
</evidence>
<dbReference type="GO" id="GO:0006364">
    <property type="term" value="P:rRNA processing"/>
    <property type="evidence" value="ECO:0007669"/>
    <property type="project" value="UniProtKB-KW"/>
</dbReference>
<evidence type="ECO:0000313" key="12">
    <source>
        <dbReference type="EMBL" id="KAG5463755.1"/>
    </source>
</evidence>
<proteinExistence type="inferred from homology"/>
<name>A0A8H8A2H7_9FUNG</name>
<evidence type="ECO:0000256" key="2">
    <source>
        <dbReference type="ARBA" id="ARBA00010489"/>
    </source>
</evidence>
<dbReference type="SUPFAM" id="SSF53098">
    <property type="entry name" value="Ribonuclease H-like"/>
    <property type="match status" value="1"/>
</dbReference>
<comment type="subcellular location">
    <subcellularLocation>
        <location evidence="1">Nucleus</location>
    </subcellularLocation>
</comment>
<comment type="caution">
    <text evidence="12">The sequence shown here is derived from an EMBL/GenBank/DDBJ whole genome shotgun (WGS) entry which is preliminary data.</text>
</comment>
<keyword evidence="5" id="KW-0540">Nuclease</keyword>
<comment type="function">
    <text evidence="9">Exoribonuclease involved in ribosome biosynthesis. Involved in the processing of ITS1, the internal transcribed spacer localized between the 18S and 5.8S rRNAs.</text>
</comment>
<keyword evidence="4" id="KW-0698">rRNA processing</keyword>
<dbReference type="EMBL" id="JAEFCI010000119">
    <property type="protein sequence ID" value="KAG5463755.1"/>
    <property type="molecule type" value="Genomic_DNA"/>
</dbReference>
<dbReference type="SMART" id="SM00479">
    <property type="entry name" value="EXOIII"/>
    <property type="match status" value="1"/>
</dbReference>
<evidence type="ECO:0000313" key="13">
    <source>
        <dbReference type="Proteomes" id="UP000673691"/>
    </source>
</evidence>
<dbReference type="OrthoDB" id="8191639at2759"/>
<dbReference type="GO" id="GO:0008408">
    <property type="term" value="F:3'-5' exonuclease activity"/>
    <property type="evidence" value="ECO:0007669"/>
    <property type="project" value="InterPro"/>
</dbReference>
<dbReference type="InterPro" id="IPR012337">
    <property type="entry name" value="RNaseH-like_sf"/>
</dbReference>
<evidence type="ECO:0000256" key="6">
    <source>
        <dbReference type="ARBA" id="ARBA00022801"/>
    </source>
</evidence>
<reference evidence="12 13" key="1">
    <citation type="journal article" name="Sci. Rep.">
        <title>Genome-scale phylogenetic analyses confirm Olpidium as the closest living zoosporic fungus to the non-flagellated, terrestrial fungi.</title>
        <authorList>
            <person name="Chang Y."/>
            <person name="Rochon D."/>
            <person name="Sekimoto S."/>
            <person name="Wang Y."/>
            <person name="Chovatia M."/>
            <person name="Sandor L."/>
            <person name="Salamov A."/>
            <person name="Grigoriev I.V."/>
            <person name="Stajich J.E."/>
            <person name="Spatafora J.W."/>
        </authorList>
    </citation>
    <scope>NUCLEOTIDE SEQUENCE [LARGE SCALE GENOMIC DNA]</scope>
    <source>
        <strain evidence="12">S191</strain>
    </source>
</reference>
<evidence type="ECO:0000256" key="5">
    <source>
        <dbReference type="ARBA" id="ARBA00022722"/>
    </source>
</evidence>
<evidence type="ECO:0000256" key="7">
    <source>
        <dbReference type="ARBA" id="ARBA00022839"/>
    </source>
</evidence>
<evidence type="ECO:0000256" key="8">
    <source>
        <dbReference type="ARBA" id="ARBA00023242"/>
    </source>
</evidence>
<keyword evidence="13" id="KW-1185">Reference proteome</keyword>
<feature type="compositionally biased region" description="Basic and acidic residues" evidence="10">
    <location>
        <begin position="388"/>
        <end position="404"/>
    </location>
</feature>
<comment type="similarity">
    <text evidence="2">Belongs to the REXO4 family.</text>
</comment>
<sequence length="434" mass="45928">MRQPNAARAAGAESRHAAAAASPAESRKRRRRGGGGTSTSSSRPAEAEDPLATPATKEAGAGASAPAVPAPNPPAAPSSNWKALLPRPPHSEAHPAAAVARSSKKPKRSDPAGVARTTHRLGEFARERERVTGSERVFAETRAGGPPDDTAKLDPAALWFDDISNEDLELAYGPGAVARDLAPLAETAAVVPQAATIGNYVAIDCEMVGVGPNGSESALARVSIVNFNGAVILDKFVKPREAVTDYRTPDVAGVIRGRTVVGHSLRHDFDALLLDHPRTHIRDTAACSKYRRLVKTKTPALKRLAELVLNERIQTGSHSSVCWTGRLRPAVPVEDARIAMRLYKAVRTEWEAELKDRATKNAAAAKKPGRSHEAVESRKALDFGRSAKRGEVDETSRGFRERGAASETATSMNVYTSEGPAVIVNAAAAAAVEA</sequence>
<feature type="region of interest" description="Disordered" evidence="10">
    <location>
        <begin position="1"/>
        <end position="117"/>
    </location>
</feature>
<evidence type="ECO:0000256" key="3">
    <source>
        <dbReference type="ARBA" id="ARBA00016937"/>
    </source>
</evidence>
<dbReference type="InterPro" id="IPR036397">
    <property type="entry name" value="RNaseH_sf"/>
</dbReference>
<feature type="compositionally biased region" description="Low complexity" evidence="10">
    <location>
        <begin position="1"/>
        <end position="24"/>
    </location>
</feature>
<organism evidence="12 13">
    <name type="scientific">Olpidium bornovanus</name>
    <dbReference type="NCBI Taxonomy" id="278681"/>
    <lineage>
        <taxon>Eukaryota</taxon>
        <taxon>Fungi</taxon>
        <taxon>Fungi incertae sedis</taxon>
        <taxon>Olpidiomycota</taxon>
        <taxon>Olpidiomycotina</taxon>
        <taxon>Olpidiomycetes</taxon>
        <taxon>Olpidiales</taxon>
        <taxon>Olpidiaceae</taxon>
        <taxon>Olpidium</taxon>
    </lineage>
</organism>
<evidence type="ECO:0000259" key="11">
    <source>
        <dbReference type="SMART" id="SM00479"/>
    </source>
</evidence>
<keyword evidence="8" id="KW-0539">Nucleus</keyword>
<dbReference type="InterPro" id="IPR037431">
    <property type="entry name" value="REX4_DEDDh_dom"/>
</dbReference>
<feature type="domain" description="Exonuclease" evidence="11">
    <location>
        <begin position="199"/>
        <end position="352"/>
    </location>
</feature>
<dbReference type="InterPro" id="IPR013520">
    <property type="entry name" value="Ribonucl_H"/>
</dbReference>
<dbReference type="PANTHER" id="PTHR12801:SF45">
    <property type="entry name" value="RNA EXONUCLEASE 4"/>
    <property type="match status" value="1"/>
</dbReference>
<keyword evidence="7" id="KW-0269">Exonuclease</keyword>
<evidence type="ECO:0000256" key="9">
    <source>
        <dbReference type="ARBA" id="ARBA00025599"/>
    </source>
</evidence>
<gene>
    <name evidence="12" type="ORF">BJ554DRAFT_2104</name>
</gene>
<evidence type="ECO:0000256" key="1">
    <source>
        <dbReference type="ARBA" id="ARBA00004123"/>
    </source>
</evidence>
<evidence type="ECO:0000256" key="4">
    <source>
        <dbReference type="ARBA" id="ARBA00022552"/>
    </source>
</evidence>
<accession>A0A8H8A2H7</accession>
<dbReference type="AlphaFoldDB" id="A0A8H8A2H7"/>
<dbReference type="Proteomes" id="UP000673691">
    <property type="component" value="Unassembled WGS sequence"/>
</dbReference>
<feature type="region of interest" description="Disordered" evidence="10">
    <location>
        <begin position="385"/>
        <end position="411"/>
    </location>
</feature>
<protein>
    <recommendedName>
        <fullName evidence="3">RNA exonuclease 4</fullName>
    </recommendedName>
</protein>
<dbReference type="CDD" id="cd06144">
    <property type="entry name" value="REX4_like"/>
    <property type="match status" value="1"/>
</dbReference>
<dbReference type="InterPro" id="IPR047021">
    <property type="entry name" value="REXO1/3/4-like"/>
</dbReference>
<dbReference type="Gene3D" id="3.30.420.10">
    <property type="entry name" value="Ribonuclease H-like superfamily/Ribonuclease H"/>
    <property type="match status" value="2"/>
</dbReference>
<dbReference type="GO" id="GO:0005634">
    <property type="term" value="C:nucleus"/>
    <property type="evidence" value="ECO:0007669"/>
    <property type="project" value="UniProtKB-SubCell"/>
</dbReference>
<keyword evidence="6" id="KW-0378">Hydrolase</keyword>